<gene>
    <name evidence="1" type="ORF">DAPK24_044710</name>
</gene>
<comment type="caution">
    <text evidence="1">The sequence shown here is derived from an EMBL/GenBank/DDBJ whole genome shotgun (WGS) entry which is preliminary data.</text>
</comment>
<reference evidence="1 2" key="1">
    <citation type="journal article" date="2023" name="Elife">
        <title>Identification of key yeast species and microbe-microbe interactions impacting larval growth of Drosophila in the wild.</title>
        <authorList>
            <person name="Mure A."/>
            <person name="Sugiura Y."/>
            <person name="Maeda R."/>
            <person name="Honda K."/>
            <person name="Sakurai N."/>
            <person name="Takahashi Y."/>
            <person name="Watada M."/>
            <person name="Katoh T."/>
            <person name="Gotoh A."/>
            <person name="Gotoh Y."/>
            <person name="Taniguchi I."/>
            <person name="Nakamura K."/>
            <person name="Hayashi T."/>
            <person name="Katayama T."/>
            <person name="Uemura T."/>
            <person name="Hattori Y."/>
        </authorList>
    </citation>
    <scope>NUCLEOTIDE SEQUENCE [LARGE SCALE GENOMIC DNA]</scope>
    <source>
        <strain evidence="1 2">PK-24</strain>
    </source>
</reference>
<evidence type="ECO:0000313" key="1">
    <source>
        <dbReference type="EMBL" id="GMM47873.1"/>
    </source>
</evidence>
<dbReference type="AlphaFoldDB" id="A0AAV5R9G4"/>
<accession>A0AAV5R9G4</accession>
<sequence length="357" mass="41658">MSSATAKNYKKRAILYEDHKYPENSTQNGKKLKLPQLLSYKLPADLMSELNIPQLTLEELKSKLKKKDNNEDSSNDNDIIVKVKVSETMTIIKKISDRADALKNTAIKEFGLKHYEISLVSFSYSFLLTVLALRWNEIERNDEINYKLNNTLNNKEINSLIFIITRKETDWKKVLDYGCKIIDNFKKILNIAKINDSRLFNVLSHLLGLIFYGNGLIELYLSELDLQHINLLKIKIGNHKNENESLIDYKKITDLIEIFEKYSQKSKESFIDGEKRLGLFIIKKAYDELFNQSLERLSQLNKDELVLSRNLLFLSGKENKFKTGVNYCLPICSHTWKLDNLINFGGFFIKIWCERHK</sequence>
<keyword evidence="2" id="KW-1185">Reference proteome</keyword>
<dbReference type="EMBL" id="BTGB01000009">
    <property type="protein sequence ID" value="GMM47873.1"/>
    <property type="molecule type" value="Genomic_DNA"/>
</dbReference>
<dbReference type="Proteomes" id="UP001378960">
    <property type="component" value="Unassembled WGS sequence"/>
</dbReference>
<proteinExistence type="predicted"/>
<evidence type="ECO:0000313" key="2">
    <source>
        <dbReference type="Proteomes" id="UP001378960"/>
    </source>
</evidence>
<name>A0AAV5R9G4_PICKL</name>
<protein>
    <submittedName>
        <fullName evidence="1">Uncharacterized protein</fullName>
    </submittedName>
</protein>
<organism evidence="1 2">
    <name type="scientific">Pichia kluyveri</name>
    <name type="common">Yeast</name>
    <dbReference type="NCBI Taxonomy" id="36015"/>
    <lineage>
        <taxon>Eukaryota</taxon>
        <taxon>Fungi</taxon>
        <taxon>Dikarya</taxon>
        <taxon>Ascomycota</taxon>
        <taxon>Saccharomycotina</taxon>
        <taxon>Pichiomycetes</taxon>
        <taxon>Pichiales</taxon>
        <taxon>Pichiaceae</taxon>
        <taxon>Pichia</taxon>
    </lineage>
</organism>